<dbReference type="Pfam" id="PF04874">
    <property type="entry name" value="Mak16"/>
    <property type="match status" value="1"/>
</dbReference>
<proteinExistence type="inferred from homology"/>
<evidence type="ECO:0000256" key="1">
    <source>
        <dbReference type="ARBA" id="ARBA00004123"/>
    </source>
</evidence>
<evidence type="ECO:0000256" key="4">
    <source>
        <dbReference type="PIRNR" id="PIRNR003352"/>
    </source>
</evidence>
<comment type="similarity">
    <text evidence="2 4">Belongs to the MAK16 family.</text>
</comment>
<organism evidence="7 8">
    <name type="scientific">Chlorella sorokiniana</name>
    <name type="common">Freshwater green alga</name>
    <dbReference type="NCBI Taxonomy" id="3076"/>
    <lineage>
        <taxon>Eukaryota</taxon>
        <taxon>Viridiplantae</taxon>
        <taxon>Chlorophyta</taxon>
        <taxon>core chlorophytes</taxon>
        <taxon>Trebouxiophyceae</taxon>
        <taxon>Chlorellales</taxon>
        <taxon>Chlorellaceae</taxon>
        <taxon>Chlorella clade</taxon>
        <taxon>Chlorella</taxon>
    </lineage>
</organism>
<protein>
    <recommendedName>
        <fullName evidence="4">Protein MAK16 homolog</fullName>
    </recommendedName>
</protein>
<evidence type="ECO:0000259" key="6">
    <source>
        <dbReference type="Pfam" id="PF01778"/>
    </source>
</evidence>
<dbReference type="GO" id="GO:0000470">
    <property type="term" value="P:maturation of LSU-rRNA"/>
    <property type="evidence" value="ECO:0007669"/>
    <property type="project" value="TreeGrafter"/>
</dbReference>
<feature type="domain" description="Ribosomal eL28/Mak16" evidence="6">
    <location>
        <begin position="6"/>
        <end position="118"/>
    </location>
</feature>
<reference evidence="7 8" key="1">
    <citation type="journal article" date="2018" name="Plant J.">
        <title>Genome sequences of Chlorella sorokiniana UTEX 1602 and Micractinium conductrix SAG 241.80: implications to maltose excretion by a green alga.</title>
        <authorList>
            <person name="Arriola M.B."/>
            <person name="Velmurugan N."/>
            <person name="Zhang Y."/>
            <person name="Plunkett M.H."/>
            <person name="Hondzo H."/>
            <person name="Barney B.M."/>
        </authorList>
    </citation>
    <scope>NUCLEOTIDE SEQUENCE [LARGE SCALE GENOMIC DNA]</scope>
    <source>
        <strain evidence="8">UTEX 1602</strain>
    </source>
</reference>
<feature type="compositionally biased region" description="Low complexity" evidence="5">
    <location>
        <begin position="319"/>
        <end position="335"/>
    </location>
</feature>
<dbReference type="GO" id="GO:0030687">
    <property type="term" value="C:preribosome, large subunit precursor"/>
    <property type="evidence" value="ECO:0007669"/>
    <property type="project" value="TreeGrafter"/>
</dbReference>
<dbReference type="AlphaFoldDB" id="A0A2P6TIS4"/>
<dbReference type="GO" id="GO:0005730">
    <property type="term" value="C:nucleolus"/>
    <property type="evidence" value="ECO:0007669"/>
    <property type="project" value="UniProtKB-UniRule"/>
</dbReference>
<evidence type="ECO:0000313" key="7">
    <source>
        <dbReference type="EMBL" id="PRW39130.1"/>
    </source>
</evidence>
<evidence type="ECO:0000256" key="3">
    <source>
        <dbReference type="ARBA" id="ARBA00023242"/>
    </source>
</evidence>
<dbReference type="Proteomes" id="UP000239899">
    <property type="component" value="Unassembled WGS sequence"/>
</dbReference>
<dbReference type="InterPro" id="IPR029004">
    <property type="entry name" value="Ribosomal_eL28/Mak16"/>
</dbReference>
<dbReference type="PANTHER" id="PTHR23405">
    <property type="entry name" value="MAINTENANCE OF KILLER 16 MAK16 PROTEIN-RELATED"/>
    <property type="match status" value="1"/>
</dbReference>
<evidence type="ECO:0000256" key="2">
    <source>
        <dbReference type="ARBA" id="ARBA00005514"/>
    </source>
</evidence>
<keyword evidence="3 4" id="KW-0539">Nucleus</keyword>
<keyword evidence="8" id="KW-1185">Reference proteome</keyword>
<dbReference type="STRING" id="3076.A0A2P6TIS4"/>
<sequence length="361" mass="41193">MQHDEVIWQVIMHGHCSFRAKTKTQNFCRNEYNVTGLCNRSSCPLANSRYATIREEGGRCYLYMKTIERAHTPKNLWQKIRLKRQYAKALEQLDEHLAYWPKFLVHKNKQRLTKITQYLIRMRRLQLKTRPKLITMPARKEKQLKRKEAKAEAAAQLETSIEKELLARLQSGTYGDIYNFPQKQYEKALAQEEVVDADAEAAEEDQIEAEAEMEEEVEEYVEGDEDEDEEEEEEEDEEEIEYLDEEDLGFDPNAEDMEDWSDDEEFSGSEEDDEFDDSDLEAPGPSGRGGGAPAAAAAGGDSEDEEPAAAGRGAKRKGAAVAAVAAAGGKGSKAAAPKRRRGRVEIEYEEEREDERQRSRR</sequence>
<dbReference type="PIRSF" id="PIRSF003352">
    <property type="entry name" value="MAK16"/>
    <property type="match status" value="1"/>
</dbReference>
<evidence type="ECO:0000313" key="8">
    <source>
        <dbReference type="Proteomes" id="UP000239899"/>
    </source>
</evidence>
<dbReference type="PANTHER" id="PTHR23405:SF4">
    <property type="entry name" value="PROTEIN MAK16 HOMOLOG"/>
    <property type="match status" value="1"/>
</dbReference>
<dbReference type="InterPro" id="IPR006958">
    <property type="entry name" value="Mak16"/>
</dbReference>
<feature type="compositionally biased region" description="Acidic residues" evidence="5">
    <location>
        <begin position="196"/>
        <end position="280"/>
    </location>
</feature>
<comment type="caution">
    <text evidence="7">The sequence shown here is derived from an EMBL/GenBank/DDBJ whole genome shotgun (WGS) entry which is preliminary data.</text>
</comment>
<dbReference type="Pfam" id="PF01778">
    <property type="entry name" value="Ribosomal_L28e"/>
    <property type="match status" value="1"/>
</dbReference>
<comment type="subcellular location">
    <subcellularLocation>
        <location evidence="1">Nucleus</location>
    </subcellularLocation>
</comment>
<dbReference type="EMBL" id="LHPG02000014">
    <property type="protein sequence ID" value="PRW39130.1"/>
    <property type="molecule type" value="Genomic_DNA"/>
</dbReference>
<dbReference type="GO" id="GO:0000460">
    <property type="term" value="P:maturation of 5.8S rRNA"/>
    <property type="evidence" value="ECO:0007669"/>
    <property type="project" value="TreeGrafter"/>
</dbReference>
<feature type="region of interest" description="Disordered" evidence="5">
    <location>
        <begin position="196"/>
        <end position="361"/>
    </location>
</feature>
<evidence type="ECO:0000256" key="5">
    <source>
        <dbReference type="SAM" id="MobiDB-lite"/>
    </source>
</evidence>
<accession>A0A2P6TIS4</accession>
<dbReference type="OrthoDB" id="10251342at2759"/>
<gene>
    <name evidence="7" type="ORF">C2E21_6964</name>
</gene>
<name>A0A2P6TIS4_CHLSO</name>
<dbReference type="Gene3D" id="3.30.390.110">
    <property type="match status" value="1"/>
</dbReference>
<dbReference type="FunFam" id="3.30.390.110:FF:000001">
    <property type="entry name" value="Protein MAK16 homolog"/>
    <property type="match status" value="1"/>
</dbReference>